<protein>
    <submittedName>
        <fullName evidence="1">Uncharacterized protein</fullName>
    </submittedName>
</protein>
<reference evidence="1" key="1">
    <citation type="journal article" date="2021" name="Proc. Natl. Acad. Sci. U.S.A.">
        <title>A Catalog of Tens of Thousands of Viruses from Human Metagenomes Reveals Hidden Associations with Chronic Diseases.</title>
        <authorList>
            <person name="Tisza M.J."/>
            <person name="Buck C.B."/>
        </authorList>
    </citation>
    <scope>NUCLEOTIDE SEQUENCE</scope>
    <source>
        <strain evidence="1">CthSp75</strain>
    </source>
</reference>
<organism evidence="1">
    <name type="scientific">Siphoviridae sp. cthSp75</name>
    <dbReference type="NCBI Taxonomy" id="2826424"/>
    <lineage>
        <taxon>Viruses</taxon>
        <taxon>Duplodnaviria</taxon>
        <taxon>Heunggongvirae</taxon>
        <taxon>Uroviricota</taxon>
        <taxon>Caudoviricetes</taxon>
    </lineage>
</organism>
<accession>A0A8S5NEP9</accession>
<name>A0A8S5NEP9_9CAUD</name>
<dbReference type="EMBL" id="BK015146">
    <property type="protein sequence ID" value="DAD92839.1"/>
    <property type="molecule type" value="Genomic_DNA"/>
</dbReference>
<sequence length="33" mass="3935">MLCRYCVSLGTYCFTPTPIPYPLFCREFIRIET</sequence>
<proteinExistence type="predicted"/>
<evidence type="ECO:0000313" key="1">
    <source>
        <dbReference type="EMBL" id="DAD92839.1"/>
    </source>
</evidence>